<dbReference type="InterPro" id="IPR036249">
    <property type="entry name" value="Thioredoxin-like_sf"/>
</dbReference>
<evidence type="ECO:0000313" key="2">
    <source>
        <dbReference type="EMBL" id="OPB94549.1"/>
    </source>
</evidence>
<gene>
    <name evidence="2" type="ORF">BB021_18280</name>
</gene>
<reference evidence="2 3" key="1">
    <citation type="submission" date="2016-07" db="EMBL/GenBank/DDBJ databases">
        <title>Revisiting the Taxonomy of the Elizabethkingia Genus based on Whole-Genome Sequencing, Optical Mapping, and MALDI-TOF.</title>
        <authorList>
            <person name="Nicholson A.C."/>
        </authorList>
    </citation>
    <scope>NUCLEOTIDE SEQUENCE [LARGE SCALE GENOMIC DNA]</scope>
    <source>
        <strain evidence="2 3">C1558</strain>
    </source>
</reference>
<proteinExistence type="predicted"/>
<dbReference type="CDD" id="cd02966">
    <property type="entry name" value="TlpA_like_family"/>
    <property type="match status" value="1"/>
</dbReference>
<sequence>MKNIFCRGLLSLVLLILFSGVNAQKKQLKIGDKLPDVVWSTALEMVNHPQKTLTLSAYKDRLILLDFWATWCGGCLQNFPKMEALEKKFGDKIKILAVSNESKGVLEKFFSSKNGQRYKGTQSVAEDRFLKELFPHTAIPFIVWLKDGKVLNTTDAEQVSEETVNEVLKGEKSSLQTVIQLDRKRPLMLSENFEHEKNANLLGYQLLVKGRIRAIAYGSGFHRDGNIEYGRQFTNASLMDIYKGIAYRLFEKRGEKFSDKLLFNYVKSPEEIDFDTSKESKENDAKWYSLEYIVPKEVSDSLYLRMFRYLGDNTPYIASIEKRNIRCLVLKRTSSKDKIASKGGVVKDNFFGSPSVLENVTLDYMLSGLNATNDLTPLAVIDETGYKGKVDLRFSEVRDLKTFQKELLQYDLSLTQQERNISVLIVKDKH</sequence>
<dbReference type="InterPro" id="IPR013740">
    <property type="entry name" value="Redoxin"/>
</dbReference>
<dbReference type="InterPro" id="IPR050553">
    <property type="entry name" value="Thioredoxin_ResA/DsbE_sf"/>
</dbReference>
<dbReference type="RefSeq" id="WP_078777744.1">
    <property type="nucleotide sequence ID" value="NZ_MBDS01000001.1"/>
</dbReference>
<comment type="caution">
    <text evidence="2">The sequence shown here is derived from an EMBL/GenBank/DDBJ whole genome shotgun (WGS) entry which is preliminary data.</text>
</comment>
<name>A0ABX3NDG9_9FLAO</name>
<dbReference type="EMBL" id="MBDS01000001">
    <property type="protein sequence ID" value="OPB94549.1"/>
    <property type="molecule type" value="Genomic_DNA"/>
</dbReference>
<evidence type="ECO:0000313" key="3">
    <source>
        <dbReference type="Proteomes" id="UP000190016"/>
    </source>
</evidence>
<keyword evidence="3" id="KW-1185">Reference proteome</keyword>
<accession>A0ABX3NDG9</accession>
<dbReference type="SUPFAM" id="SSF52833">
    <property type="entry name" value="Thioredoxin-like"/>
    <property type="match status" value="1"/>
</dbReference>
<dbReference type="InterPro" id="IPR013766">
    <property type="entry name" value="Thioredoxin_domain"/>
</dbReference>
<dbReference type="PROSITE" id="PS51352">
    <property type="entry name" value="THIOREDOXIN_2"/>
    <property type="match status" value="1"/>
</dbReference>
<evidence type="ECO:0000259" key="1">
    <source>
        <dbReference type="PROSITE" id="PS51352"/>
    </source>
</evidence>
<dbReference type="Pfam" id="PF08534">
    <property type="entry name" value="Redoxin"/>
    <property type="match status" value="1"/>
</dbReference>
<dbReference type="Gene3D" id="3.40.30.10">
    <property type="entry name" value="Glutaredoxin"/>
    <property type="match status" value="1"/>
</dbReference>
<feature type="domain" description="Thioredoxin" evidence="1">
    <location>
        <begin position="28"/>
        <end position="173"/>
    </location>
</feature>
<protein>
    <recommendedName>
        <fullName evidence="1">Thioredoxin domain-containing protein</fullName>
    </recommendedName>
</protein>
<dbReference type="PANTHER" id="PTHR42852:SF13">
    <property type="entry name" value="PROTEIN DIPZ"/>
    <property type="match status" value="1"/>
</dbReference>
<dbReference type="PANTHER" id="PTHR42852">
    <property type="entry name" value="THIOL:DISULFIDE INTERCHANGE PROTEIN DSBE"/>
    <property type="match status" value="1"/>
</dbReference>
<dbReference type="Proteomes" id="UP000190016">
    <property type="component" value="Unassembled WGS sequence"/>
</dbReference>
<organism evidence="2 3">
    <name type="scientific">Elizabethkingia ursingii</name>
    <dbReference type="NCBI Taxonomy" id="1756150"/>
    <lineage>
        <taxon>Bacteria</taxon>
        <taxon>Pseudomonadati</taxon>
        <taxon>Bacteroidota</taxon>
        <taxon>Flavobacteriia</taxon>
        <taxon>Flavobacteriales</taxon>
        <taxon>Weeksellaceae</taxon>
        <taxon>Elizabethkingia</taxon>
    </lineage>
</organism>